<feature type="domain" description="Glycosyl transferase family 1" evidence="1">
    <location>
        <begin position="212"/>
        <end position="379"/>
    </location>
</feature>
<protein>
    <submittedName>
        <fullName evidence="3">Glycosyl transferase family 1</fullName>
    </submittedName>
</protein>
<dbReference type="Gene3D" id="3.40.50.2000">
    <property type="entry name" value="Glycogen Phosphorylase B"/>
    <property type="match status" value="2"/>
</dbReference>
<dbReference type="PANTHER" id="PTHR12526:SF634">
    <property type="entry name" value="BLL3361 PROTEIN"/>
    <property type="match status" value="1"/>
</dbReference>
<dbReference type="AlphaFoldDB" id="A0A2Z2MFR5"/>
<feature type="domain" description="Glycosyltransferase subfamily 4-like N-terminal" evidence="2">
    <location>
        <begin position="80"/>
        <end position="204"/>
    </location>
</feature>
<dbReference type="KEGG" id="tgg:A3K92_07360"/>
<dbReference type="InterPro" id="IPR028098">
    <property type="entry name" value="Glyco_trans_4-like_N"/>
</dbReference>
<evidence type="ECO:0000259" key="1">
    <source>
        <dbReference type="Pfam" id="PF00534"/>
    </source>
</evidence>
<gene>
    <name evidence="3" type="ORF">A3K92_07360</name>
</gene>
<reference evidence="3 4" key="1">
    <citation type="submission" date="2016-03" db="EMBL/GenBank/DDBJ databases">
        <title>Complete genome sequence of Thermococcus gorgonarius.</title>
        <authorList>
            <person name="Oger P.M."/>
        </authorList>
    </citation>
    <scope>NUCLEOTIDE SEQUENCE [LARGE SCALE GENOMIC DNA]</scope>
    <source>
        <strain evidence="3 4">W-12</strain>
    </source>
</reference>
<keyword evidence="4" id="KW-1185">Reference proteome</keyword>
<organism evidence="3 4">
    <name type="scientific">Thermococcus gorgonarius</name>
    <dbReference type="NCBI Taxonomy" id="71997"/>
    <lineage>
        <taxon>Archaea</taxon>
        <taxon>Methanobacteriati</taxon>
        <taxon>Methanobacteriota</taxon>
        <taxon>Thermococci</taxon>
        <taxon>Thermococcales</taxon>
        <taxon>Thermococcaceae</taxon>
        <taxon>Thermococcus</taxon>
    </lineage>
</organism>
<dbReference type="Proteomes" id="UP000250134">
    <property type="component" value="Chromosome"/>
</dbReference>
<dbReference type="GeneID" id="33332360"/>
<dbReference type="InterPro" id="IPR001296">
    <property type="entry name" value="Glyco_trans_1"/>
</dbReference>
<evidence type="ECO:0000313" key="4">
    <source>
        <dbReference type="Proteomes" id="UP000250134"/>
    </source>
</evidence>
<evidence type="ECO:0000259" key="2">
    <source>
        <dbReference type="Pfam" id="PF13439"/>
    </source>
</evidence>
<dbReference type="Pfam" id="PF00534">
    <property type="entry name" value="Glycos_transf_1"/>
    <property type="match status" value="1"/>
</dbReference>
<dbReference type="EMBL" id="CP014855">
    <property type="protein sequence ID" value="ASJ01311.1"/>
    <property type="molecule type" value="Genomic_DNA"/>
</dbReference>
<dbReference type="GO" id="GO:0016757">
    <property type="term" value="F:glycosyltransferase activity"/>
    <property type="evidence" value="ECO:0007669"/>
    <property type="project" value="InterPro"/>
</dbReference>
<proteinExistence type="predicted"/>
<dbReference type="SUPFAM" id="SSF53756">
    <property type="entry name" value="UDP-Glycosyltransferase/glycogen phosphorylase"/>
    <property type="match status" value="1"/>
</dbReference>
<dbReference type="RefSeq" id="WP_088885648.1">
    <property type="nucleotide sequence ID" value="NZ_CP014855.1"/>
</dbReference>
<keyword evidence="3" id="KW-0808">Transferase</keyword>
<name>A0A2Z2MFR5_THEGO</name>
<dbReference type="Pfam" id="PF13439">
    <property type="entry name" value="Glyco_transf_4"/>
    <property type="match status" value="1"/>
</dbReference>
<evidence type="ECO:0000313" key="3">
    <source>
        <dbReference type="EMBL" id="ASJ01311.1"/>
    </source>
</evidence>
<dbReference type="OrthoDB" id="132546at2157"/>
<dbReference type="PANTHER" id="PTHR12526">
    <property type="entry name" value="GLYCOSYLTRANSFERASE"/>
    <property type="match status" value="1"/>
</dbReference>
<accession>A0A2Z2MFR5</accession>
<sequence length="403" mass="46354">MQVQKDLNVLVIAHRYDAFIKELVDVTSRYVARVDVLIHYNPLSEISNYFSGILYFEHLKRFTKQNLVNTKRRPPNVRVHLIPVIYLLPDGRNKELGDKLAKKFEEYIVKNKIQFDIIHAHFTYPQGYAAVKLGQKFNVPVIITLHENGPHLNSILSNLKDKAIYTWKNADKLVRVTKRDIPLFIQYGADPSKIINIPNGYNPEKYYLIPSETAREKLQLEKNAKIIFNLARLYPEKGHKYLIDAMSLVLKKRQDVYCYVGGTGPLKGELEKKINKQNLGDHIRLLGYVPGDQVNYWMNAADIFVLPSLSEGNPTVMFEALGVGLPFVGTAVGGVPEIITSEDYGLLCPPADPECLAKKILIALEKEWDREKIRTYAEQFKWQHISKKYVELYYKVLTQYGGW</sequence>